<dbReference type="GO" id="GO:0005819">
    <property type="term" value="C:spindle"/>
    <property type="evidence" value="ECO:0007669"/>
    <property type="project" value="TreeGrafter"/>
</dbReference>
<reference evidence="4" key="1">
    <citation type="journal article" date="2014" name="Nat. Genet.">
        <title>Genome and transcriptome of the porcine whipworm Trichuris suis.</title>
        <authorList>
            <person name="Jex A.R."/>
            <person name="Nejsum P."/>
            <person name="Schwarz E.M."/>
            <person name="Hu L."/>
            <person name="Young N.D."/>
            <person name="Hall R.S."/>
            <person name="Korhonen P.K."/>
            <person name="Liao S."/>
            <person name="Thamsborg S."/>
            <person name="Xia J."/>
            <person name="Xu P."/>
            <person name="Wang S."/>
            <person name="Scheerlinck J.P."/>
            <person name="Hofmann A."/>
            <person name="Sternberg P.W."/>
            <person name="Wang J."/>
            <person name="Gasser R.B."/>
        </authorList>
    </citation>
    <scope>NUCLEOTIDE SEQUENCE [LARGE SCALE GENOMIC DNA]</scope>
    <source>
        <strain evidence="4">DCEP-RM93F</strain>
    </source>
</reference>
<dbReference type="SUPFAM" id="SSF48403">
    <property type="entry name" value="Ankyrin repeat"/>
    <property type="match status" value="1"/>
</dbReference>
<name>A0A085NB27_9BILA</name>
<sequence length="1107" mass="125647">MKKSSKTNDENLSAFFIAVQQNEIDKVNSMLRDCPEILKCANRDGFSALDVATMLNRREVSELLLRCGSQENCQHRLDKLKTLIDCAEKKLSDASGQPTTSNKADEVTSQLESHLHTLKEMRNNVTALTVPAQPRCFLQVASASSLVIWFNDINTLSPIATKYKVEWSSDPEFNDVQTMIIVDLQQPCATISNLCSNINYYVRAYAGNFKGFSEAAVPSPLCLSPSCWRDLSPQLFPRATNLETASVLMDRVKKLEKDDFSYSSIQAEGASEKRRKLSFKNLLLTDNRLHKGNKSGLYVAAVLYRGNKVLHTFEDQIPLVQIDSSGPTTIASQFQWFLKLCCVKSLPSVSCTGESVSHCSVLTYRVKLIQAMRTLQAILGQDDLGIAHFRPIVDRNESAVFVTVKNVESSRYIPGFPFKWYSIEKLKRRVSLPVSKEETLDRLLLKSVEECVSYHRSSTVKLEDGLYMGYVKLESSLSEMKILSAEFPSNVIPFARVRKNAHVSRDEWEWLRSFKEENDETSCPNICQLLFHWEVVNAANDLLRRQMGLKEEEVELVQVYLHEVVEITDTVSFIFLLPPDNIRFIPNPESEAENSDCHVCPVKVLEIVFFNVSLITVNLRLYYPEFMSDVSYVSSFLDIHTAVLRWLLRQALDNREENELQQRLKQCVSLQHEVEHLWTSSRWIGTIISEIRSNAKDHRIALGDMLNYFRQNEEEFQKIINEVPYGWLVPSPEEEESADVKNAEYEVEEPEHQSDSGCYSDHSVDRCSCADVGHLSVLYKNKELEQKSDSVSTISGRDIRRKHLYGRPSSLKCQSVEETQEIPFIPLQSSASETSCNRLNTRCVPKVNISKQHLSETADVKNDGNLKNPISNETIDNNSRPIRQAQSSMDISQSKLLRKVASTHNHCVSEGSLYEKTRMQQPSACSLPAEQSNGNSLHSENVDVDLASIDQLYLRRKYLLSEKKAEVQSFQAELNKNSLSNSQEKIKFTNNGKNLMPVQPEVRSVKVHLAFPGVFPDIASVSLRITGNVTAKDVIEQVTKRYSNVVSLDTDKLEQLCLVVVLGARERCLRDDYPILCLKYPWHKGKLLIRRRSDLLTALECGNEAEV</sequence>
<evidence type="ECO:0008006" key="5">
    <source>
        <dbReference type="Google" id="ProtNLM"/>
    </source>
</evidence>
<dbReference type="InterPro" id="IPR039269">
    <property type="entry name" value="ANKFN1"/>
</dbReference>
<dbReference type="InterPro" id="IPR013783">
    <property type="entry name" value="Ig-like_fold"/>
</dbReference>
<proteinExistence type="predicted"/>
<dbReference type="AlphaFoldDB" id="A0A085NB27"/>
<dbReference type="EMBL" id="KL367522">
    <property type="protein sequence ID" value="KFD66673.1"/>
    <property type="molecule type" value="Genomic_DNA"/>
</dbReference>
<dbReference type="Proteomes" id="UP000030758">
    <property type="component" value="Unassembled WGS sequence"/>
</dbReference>
<feature type="domain" description="Ras-associating" evidence="2">
    <location>
        <begin position="1001"/>
        <end position="1094"/>
    </location>
</feature>
<dbReference type="CDD" id="cd17117">
    <property type="entry name" value="RA_ANKFN1_like"/>
    <property type="match status" value="1"/>
</dbReference>
<dbReference type="GO" id="GO:0000132">
    <property type="term" value="P:establishment of mitotic spindle orientation"/>
    <property type="evidence" value="ECO:0007669"/>
    <property type="project" value="TreeGrafter"/>
</dbReference>
<dbReference type="PANTHER" id="PTHR21437:SF1">
    <property type="entry name" value="WIDE AWAKE"/>
    <property type="match status" value="1"/>
</dbReference>
<dbReference type="GO" id="GO:0061172">
    <property type="term" value="P:regulation of establishment of bipolar cell polarity"/>
    <property type="evidence" value="ECO:0007669"/>
    <property type="project" value="TreeGrafter"/>
</dbReference>
<feature type="coiled-coil region" evidence="1">
    <location>
        <begin position="70"/>
        <end position="124"/>
    </location>
</feature>
<gene>
    <name evidence="4" type="ORF">M514_02926</name>
</gene>
<evidence type="ECO:0000259" key="2">
    <source>
        <dbReference type="PROSITE" id="PS50200"/>
    </source>
</evidence>
<dbReference type="InterPro" id="IPR000159">
    <property type="entry name" value="RA_dom"/>
</dbReference>
<dbReference type="PANTHER" id="PTHR21437">
    <property type="entry name" value="WIDE AWAKE"/>
    <property type="match status" value="1"/>
</dbReference>
<feature type="domain" description="Fibronectin type-III" evidence="3">
    <location>
        <begin position="130"/>
        <end position="226"/>
    </location>
</feature>
<keyword evidence="1" id="KW-0175">Coiled coil</keyword>
<organism evidence="4">
    <name type="scientific">Trichuris suis</name>
    <name type="common">pig whipworm</name>
    <dbReference type="NCBI Taxonomy" id="68888"/>
    <lineage>
        <taxon>Eukaryota</taxon>
        <taxon>Metazoa</taxon>
        <taxon>Ecdysozoa</taxon>
        <taxon>Nematoda</taxon>
        <taxon>Enoplea</taxon>
        <taxon>Dorylaimia</taxon>
        <taxon>Trichinellida</taxon>
        <taxon>Trichuridae</taxon>
        <taxon>Trichuris</taxon>
    </lineage>
</organism>
<dbReference type="InterPro" id="IPR036116">
    <property type="entry name" value="FN3_sf"/>
</dbReference>
<evidence type="ECO:0000256" key="1">
    <source>
        <dbReference type="SAM" id="Coils"/>
    </source>
</evidence>
<evidence type="ECO:0000259" key="3">
    <source>
        <dbReference type="PROSITE" id="PS50853"/>
    </source>
</evidence>
<protein>
    <recommendedName>
        <fullName evidence="5">Ankyrin repeat and fibronectin type-III domain-containing protein 1</fullName>
    </recommendedName>
</protein>
<dbReference type="PROSITE" id="PS50200">
    <property type="entry name" value="RA"/>
    <property type="match status" value="1"/>
</dbReference>
<accession>A0A085NB27</accession>
<dbReference type="Gene3D" id="2.60.40.10">
    <property type="entry name" value="Immunoglobulins"/>
    <property type="match status" value="1"/>
</dbReference>
<dbReference type="GO" id="GO:0007165">
    <property type="term" value="P:signal transduction"/>
    <property type="evidence" value="ECO:0007669"/>
    <property type="project" value="InterPro"/>
</dbReference>
<dbReference type="Gene3D" id="1.25.40.20">
    <property type="entry name" value="Ankyrin repeat-containing domain"/>
    <property type="match status" value="1"/>
</dbReference>
<evidence type="ECO:0000313" key="4">
    <source>
        <dbReference type="EMBL" id="KFD66673.1"/>
    </source>
</evidence>
<dbReference type="PROSITE" id="PS50853">
    <property type="entry name" value="FN3"/>
    <property type="match status" value="1"/>
</dbReference>
<dbReference type="SUPFAM" id="SSF49265">
    <property type="entry name" value="Fibronectin type III"/>
    <property type="match status" value="1"/>
</dbReference>
<dbReference type="InterPro" id="IPR003961">
    <property type="entry name" value="FN3_dom"/>
</dbReference>
<dbReference type="InterPro" id="IPR036770">
    <property type="entry name" value="Ankyrin_rpt-contain_sf"/>
</dbReference>